<keyword evidence="3" id="KW-1185">Reference proteome</keyword>
<dbReference type="Proteomes" id="UP000825729">
    <property type="component" value="Unassembled WGS sequence"/>
</dbReference>
<evidence type="ECO:0000256" key="1">
    <source>
        <dbReference type="SAM" id="MobiDB-lite"/>
    </source>
</evidence>
<comment type="caution">
    <text evidence="2">The sequence shown here is derived from an EMBL/GenBank/DDBJ whole genome shotgun (WGS) entry which is preliminary data.</text>
</comment>
<dbReference type="EMBL" id="JAINDJ010000008">
    <property type="protein sequence ID" value="KAG9439435.1"/>
    <property type="molecule type" value="Genomic_DNA"/>
</dbReference>
<evidence type="ECO:0000313" key="2">
    <source>
        <dbReference type="EMBL" id="KAG9439435.1"/>
    </source>
</evidence>
<gene>
    <name evidence="2" type="ORF">H6P81_019600</name>
</gene>
<proteinExistence type="predicted"/>
<sequence length="145" mass="16441">MPRKDGQTEGQREVQSQICLDGEILKAESQTCLEREAGGTQRACLERETERQRERERRKTHFSFRRRAVKRETGPNAVIAAAEFSSSYVQSNPILLMTCLPVSSSGGEWDAVKRTDFGRKKAEEKKRLTQAPLTPPKCLHVNPKL</sequence>
<feature type="compositionally biased region" description="Basic and acidic residues" evidence="1">
    <location>
        <begin position="44"/>
        <end position="57"/>
    </location>
</feature>
<name>A0AAV7DTR9_ARIFI</name>
<feature type="region of interest" description="Disordered" evidence="1">
    <location>
        <begin position="119"/>
        <end position="145"/>
    </location>
</feature>
<dbReference type="AlphaFoldDB" id="A0AAV7DTR9"/>
<organism evidence="2 3">
    <name type="scientific">Aristolochia fimbriata</name>
    <name type="common">White veined hardy Dutchman's pipe vine</name>
    <dbReference type="NCBI Taxonomy" id="158543"/>
    <lineage>
        <taxon>Eukaryota</taxon>
        <taxon>Viridiplantae</taxon>
        <taxon>Streptophyta</taxon>
        <taxon>Embryophyta</taxon>
        <taxon>Tracheophyta</taxon>
        <taxon>Spermatophyta</taxon>
        <taxon>Magnoliopsida</taxon>
        <taxon>Magnoliidae</taxon>
        <taxon>Piperales</taxon>
        <taxon>Aristolochiaceae</taxon>
        <taxon>Aristolochia</taxon>
    </lineage>
</organism>
<accession>A0AAV7DTR9</accession>
<protein>
    <submittedName>
        <fullName evidence="2">Uncharacterized protein</fullName>
    </submittedName>
</protein>
<evidence type="ECO:0000313" key="3">
    <source>
        <dbReference type="Proteomes" id="UP000825729"/>
    </source>
</evidence>
<reference evidence="2 3" key="1">
    <citation type="submission" date="2021-07" db="EMBL/GenBank/DDBJ databases">
        <title>The Aristolochia fimbriata genome: insights into angiosperm evolution, floral development and chemical biosynthesis.</title>
        <authorList>
            <person name="Jiao Y."/>
        </authorList>
    </citation>
    <scope>NUCLEOTIDE SEQUENCE [LARGE SCALE GENOMIC DNA]</scope>
    <source>
        <strain evidence="2">IBCAS-2021</strain>
        <tissue evidence="2">Leaf</tissue>
    </source>
</reference>
<feature type="region of interest" description="Disordered" evidence="1">
    <location>
        <begin position="35"/>
        <end position="61"/>
    </location>
</feature>